<reference evidence="14" key="2">
    <citation type="submission" date="2025-09" db="UniProtKB">
        <authorList>
            <consortium name="Ensembl"/>
        </authorList>
    </citation>
    <scope>IDENTIFICATION</scope>
</reference>
<dbReference type="Gene3D" id="3.40.50.2300">
    <property type="match status" value="2"/>
</dbReference>
<dbReference type="InterPro" id="IPR001828">
    <property type="entry name" value="ANF_lig-bd_rcpt"/>
</dbReference>
<dbReference type="PROSITE" id="PS00981">
    <property type="entry name" value="G_PROTEIN_RECEP_F3_3"/>
    <property type="match status" value="1"/>
</dbReference>
<dbReference type="FunFam" id="2.10.50.30:FF:000002">
    <property type="entry name" value="Vomeronasal 2 receptor, h1"/>
    <property type="match status" value="1"/>
</dbReference>
<dbReference type="GeneTree" id="ENSGT01050000244874"/>
<dbReference type="FunFam" id="3.40.50.2300:FF:000016">
    <property type="entry name" value="Taste 1 receptor member 2"/>
    <property type="match status" value="1"/>
</dbReference>
<organism evidence="14 15">
    <name type="scientific">Seriola lalandi dorsalis</name>
    <dbReference type="NCBI Taxonomy" id="1841481"/>
    <lineage>
        <taxon>Eukaryota</taxon>
        <taxon>Metazoa</taxon>
        <taxon>Chordata</taxon>
        <taxon>Craniata</taxon>
        <taxon>Vertebrata</taxon>
        <taxon>Euteleostomi</taxon>
        <taxon>Actinopterygii</taxon>
        <taxon>Neopterygii</taxon>
        <taxon>Teleostei</taxon>
        <taxon>Neoteleostei</taxon>
        <taxon>Acanthomorphata</taxon>
        <taxon>Carangaria</taxon>
        <taxon>Carangiformes</taxon>
        <taxon>Carangidae</taxon>
        <taxon>Seriola</taxon>
    </lineage>
</organism>
<dbReference type="PRINTS" id="PR01535">
    <property type="entry name" value="VOMERONASL2R"/>
</dbReference>
<keyword evidence="8 12" id="KW-0472">Membrane</keyword>
<evidence type="ECO:0000256" key="12">
    <source>
        <dbReference type="SAM" id="Phobius"/>
    </source>
</evidence>
<feature type="transmembrane region" description="Helical" evidence="12">
    <location>
        <begin position="847"/>
        <end position="868"/>
    </location>
</feature>
<feature type="transmembrane region" description="Helical" evidence="12">
    <location>
        <begin position="756"/>
        <end position="780"/>
    </location>
</feature>
<dbReference type="InterPro" id="IPR004073">
    <property type="entry name" value="GPCR_3_vmron_rcpt_2"/>
</dbReference>
<dbReference type="PANTHER" id="PTHR24061:SF528">
    <property type="entry name" value="C-FAMILY ODORANT RECEPTOR OLFCD2-RELATED"/>
    <property type="match status" value="1"/>
</dbReference>
<protein>
    <submittedName>
        <fullName evidence="14">Extracellular calcium-sensing receptor-like</fullName>
    </submittedName>
</protein>
<dbReference type="InterPro" id="IPR011500">
    <property type="entry name" value="GPCR_3_9-Cys_dom"/>
</dbReference>
<evidence type="ECO:0000256" key="4">
    <source>
        <dbReference type="ARBA" id="ARBA00022692"/>
    </source>
</evidence>
<dbReference type="Pfam" id="PF13358">
    <property type="entry name" value="DDE_3"/>
    <property type="match status" value="1"/>
</dbReference>
<evidence type="ECO:0000256" key="2">
    <source>
        <dbReference type="ARBA" id="ARBA00007242"/>
    </source>
</evidence>
<dbReference type="CDD" id="cd15283">
    <property type="entry name" value="7tmC_V2R_pheromone"/>
    <property type="match status" value="1"/>
</dbReference>
<dbReference type="AlphaFoldDB" id="A0A3B4YI33"/>
<dbReference type="Pfam" id="PF07562">
    <property type="entry name" value="NCD3G"/>
    <property type="match status" value="1"/>
</dbReference>
<dbReference type="InterPro" id="IPR017978">
    <property type="entry name" value="GPCR_3_C"/>
</dbReference>
<evidence type="ECO:0000313" key="15">
    <source>
        <dbReference type="Proteomes" id="UP000261360"/>
    </source>
</evidence>
<dbReference type="Gene3D" id="2.10.50.30">
    <property type="entry name" value="GPCR, family 3, nine cysteines domain"/>
    <property type="match status" value="1"/>
</dbReference>
<evidence type="ECO:0000256" key="10">
    <source>
        <dbReference type="ARBA" id="ARBA00023180"/>
    </source>
</evidence>
<keyword evidence="6 12" id="KW-1133">Transmembrane helix</keyword>
<sequence length="957" mass="107546">MKKEQYIKILKNKIRRSAETLGLGHQWTFQHDNDPKHTAKVVKKWLVDKNINVLHWPRQSPDLNPIENLWSELKIRVMPRRPSNLKELELIAKDEWAKIPVVTLCWLGLKSRAMPLLRLLFSVLLIGKGDSVCRLQGSAQPPELAQDGDLVIGGIFSFRTGQDYVTNTFQSVPEVRKCKNFNLREFKFAQTMIFAINEINNNPEMLPNVKLGYKIYDNCGTMDILRAALALVSGLKGEIRDDNCTKAETVQTILGHSGSRPTIAFEQVVGRFHIPVISHFATCACLSNKKEYPTFFRTIPSDYYQSKALAKLVRHFGWTWIGAIAVNNKYGLNGVAAFVQGAQENGVCIEYSEAFSSSDPPDRLQRIIEIIKHGTSKVILAFMSHREIKLLSTALYKQNVTGLQWVGSDAWITDHSLTDSEGHSILVGSLGFTVSRAQIPGLEDQFVRDFWENTFDCSLNETANTQRKPCSGFESLQNVESQFTDVSELRFTNNVYKSVYAVAHALDNLIKCEDGKGPFSTGGCADIKHIQPWQVLQYLSTVNFTTGEGERVYFDKNGDSPARYELVNLQMTNKGTMDGITVGIYDASFPESHQFIMNNIPVVWGNGLTEVPVSVCSESCLQGTHKVLQKGRPVCCYDCIPCPAGEISNLTDSIHCMKCPPEYWSNSQRDACIPKAIEFLVYDEILGMLLALFSLLGVFVTMITTLVFYCHKETPLVRANNSELSFLLLFSLTLCFLCSLTFIGRPSEWSCMLRHTAFGITFVLCISCVLGKTIVVLMAFRATLPGSNVMKWFGPAQQRLSVLAFTLIQVLICILWLTISPPFPFKNLLLYQDRIILECDLGSAVGFWAVLGYIGLLAVLCFILAFLARKLPDNFNEAKFITFSMLIFCAVWITFIPAYVSSPGKFTVAVEIFAILASSYGLLFCIFMPKCFIILFRPEQNTKKHIMGKTFNNDIHH</sequence>
<proteinExistence type="inferred from homology"/>
<keyword evidence="9" id="KW-0675">Receptor</keyword>
<feature type="transmembrane region" description="Helical" evidence="12">
    <location>
        <begin position="722"/>
        <end position="744"/>
    </location>
</feature>
<dbReference type="SUPFAM" id="SSF53822">
    <property type="entry name" value="Periplasmic binding protein-like I"/>
    <property type="match status" value="1"/>
</dbReference>
<dbReference type="PRINTS" id="PR00248">
    <property type="entry name" value="GPCRMGR"/>
</dbReference>
<dbReference type="PROSITE" id="PS50259">
    <property type="entry name" value="G_PROTEIN_RECEP_F3_4"/>
    <property type="match status" value="1"/>
</dbReference>
<dbReference type="GO" id="GO:0005886">
    <property type="term" value="C:plasma membrane"/>
    <property type="evidence" value="ECO:0007669"/>
    <property type="project" value="UniProtKB-SubCell"/>
</dbReference>
<comment type="similarity">
    <text evidence="2">Belongs to the G-protein coupled receptor 3 family.</text>
</comment>
<dbReference type="Pfam" id="PF00003">
    <property type="entry name" value="7tm_3"/>
    <property type="match status" value="1"/>
</dbReference>
<keyword evidence="4 12" id="KW-0812">Transmembrane</keyword>
<keyword evidence="11" id="KW-0807">Transducer</keyword>
<evidence type="ECO:0000256" key="3">
    <source>
        <dbReference type="ARBA" id="ARBA00022475"/>
    </source>
</evidence>
<dbReference type="STRING" id="1841481.ENSSLDP00000027793"/>
<dbReference type="GO" id="GO:0004930">
    <property type="term" value="F:G protein-coupled receptor activity"/>
    <property type="evidence" value="ECO:0007669"/>
    <property type="project" value="UniProtKB-KW"/>
</dbReference>
<accession>A0A3B4YI33</accession>
<evidence type="ECO:0000256" key="7">
    <source>
        <dbReference type="ARBA" id="ARBA00023040"/>
    </source>
</evidence>
<evidence type="ECO:0000256" key="8">
    <source>
        <dbReference type="ARBA" id="ARBA00023136"/>
    </source>
</evidence>
<name>A0A3B4YI33_SERLL</name>
<dbReference type="Pfam" id="PF01094">
    <property type="entry name" value="ANF_receptor"/>
    <property type="match status" value="1"/>
</dbReference>
<dbReference type="InterPro" id="IPR028082">
    <property type="entry name" value="Peripla_BP_I"/>
</dbReference>
<feature type="transmembrane region" description="Helical" evidence="12">
    <location>
        <begin position="685"/>
        <end position="710"/>
    </location>
</feature>
<keyword evidence="5" id="KW-0732">Signal</keyword>
<evidence type="ECO:0000256" key="9">
    <source>
        <dbReference type="ARBA" id="ARBA00023170"/>
    </source>
</evidence>
<dbReference type="InterPro" id="IPR038550">
    <property type="entry name" value="GPCR_3_9-Cys_sf"/>
</dbReference>
<evidence type="ECO:0000259" key="13">
    <source>
        <dbReference type="PROSITE" id="PS50259"/>
    </source>
</evidence>
<evidence type="ECO:0000256" key="5">
    <source>
        <dbReference type="ARBA" id="ARBA00022729"/>
    </source>
</evidence>
<dbReference type="InterPro" id="IPR000068">
    <property type="entry name" value="GPCR_3_Ca_sens_rcpt-rel"/>
</dbReference>
<dbReference type="Ensembl" id="ENSSLDT00000028632.1">
    <property type="protein sequence ID" value="ENSSLDP00000027793.1"/>
    <property type="gene ID" value="ENSSLDG00000021407.1"/>
</dbReference>
<dbReference type="PANTHER" id="PTHR24061">
    <property type="entry name" value="CALCIUM-SENSING RECEPTOR-RELATED"/>
    <property type="match status" value="1"/>
</dbReference>
<keyword evidence="7" id="KW-0297">G-protein coupled receptor</keyword>
<evidence type="ECO:0000313" key="14">
    <source>
        <dbReference type="Ensembl" id="ENSSLDP00000027793.1"/>
    </source>
</evidence>
<dbReference type="InterPro" id="IPR017979">
    <property type="entry name" value="GPCR_3_CS"/>
</dbReference>
<feature type="transmembrane region" description="Helical" evidence="12">
    <location>
        <begin position="800"/>
        <end position="819"/>
    </location>
</feature>
<comment type="subcellular location">
    <subcellularLocation>
        <location evidence="1">Cell membrane</location>
        <topology evidence="1">Multi-pass membrane protein</topology>
    </subcellularLocation>
</comment>
<reference evidence="14" key="1">
    <citation type="submission" date="2025-08" db="UniProtKB">
        <authorList>
            <consortium name="Ensembl"/>
        </authorList>
    </citation>
    <scope>IDENTIFICATION</scope>
</reference>
<dbReference type="Gene3D" id="3.30.420.10">
    <property type="entry name" value="Ribonuclease H-like superfamily/Ribonuclease H"/>
    <property type="match status" value="1"/>
</dbReference>
<feature type="transmembrane region" description="Helical" evidence="12">
    <location>
        <begin position="880"/>
        <end position="900"/>
    </location>
</feature>
<keyword evidence="10" id="KW-0325">Glycoprotein</keyword>
<dbReference type="Proteomes" id="UP000261360">
    <property type="component" value="Unplaced"/>
</dbReference>
<dbReference type="InterPro" id="IPR036397">
    <property type="entry name" value="RNaseH_sf"/>
</dbReference>
<keyword evidence="3" id="KW-1003">Cell membrane</keyword>
<feature type="domain" description="G-protein coupled receptors family 3 profile" evidence="13">
    <location>
        <begin position="686"/>
        <end position="950"/>
    </location>
</feature>
<dbReference type="GO" id="GO:0003676">
    <property type="term" value="F:nucleic acid binding"/>
    <property type="evidence" value="ECO:0007669"/>
    <property type="project" value="InterPro"/>
</dbReference>
<keyword evidence="15" id="KW-1185">Reference proteome</keyword>
<feature type="transmembrane region" description="Helical" evidence="12">
    <location>
        <begin position="912"/>
        <end position="936"/>
    </location>
</feature>
<dbReference type="InterPro" id="IPR038717">
    <property type="entry name" value="Tc1-like_DDE_dom"/>
</dbReference>
<evidence type="ECO:0000256" key="6">
    <source>
        <dbReference type="ARBA" id="ARBA00022989"/>
    </source>
</evidence>
<dbReference type="InterPro" id="IPR000337">
    <property type="entry name" value="GPCR_3"/>
</dbReference>
<evidence type="ECO:0000256" key="1">
    <source>
        <dbReference type="ARBA" id="ARBA00004651"/>
    </source>
</evidence>
<evidence type="ECO:0000256" key="11">
    <source>
        <dbReference type="ARBA" id="ARBA00023224"/>
    </source>
</evidence>